<feature type="non-terminal residue" evidence="1">
    <location>
        <position position="255"/>
    </location>
</feature>
<reference evidence="1 2" key="1">
    <citation type="submission" date="2015-01" db="EMBL/GenBank/DDBJ databases">
        <title>Draft genome of Vibrio mytili type strain CAIM 528.</title>
        <authorList>
            <person name="Gonzalez-Castillo A."/>
            <person name="Gomez-Gil B."/>
            <person name="Enciso-Ibarra J."/>
        </authorList>
    </citation>
    <scope>NUCLEOTIDE SEQUENCE [LARGE SCALE GENOMIC DNA]</scope>
    <source>
        <strain evidence="1 2">CAIM 528</strain>
    </source>
</reference>
<comment type="caution">
    <text evidence="1">The sequence shown here is derived from an EMBL/GenBank/DDBJ whole genome shotgun (WGS) entry which is preliminary data.</text>
</comment>
<accession>A0A0C3I913</accession>
<evidence type="ECO:0008006" key="3">
    <source>
        <dbReference type="Google" id="ProtNLM"/>
    </source>
</evidence>
<dbReference type="STRING" id="50718.SU60_07245"/>
<organism evidence="1 2">
    <name type="scientific">Vibrio mytili</name>
    <dbReference type="NCBI Taxonomy" id="50718"/>
    <lineage>
        <taxon>Bacteria</taxon>
        <taxon>Pseudomonadati</taxon>
        <taxon>Pseudomonadota</taxon>
        <taxon>Gammaproteobacteria</taxon>
        <taxon>Vibrionales</taxon>
        <taxon>Vibrionaceae</taxon>
        <taxon>Vibrio</taxon>
    </lineage>
</organism>
<name>A0A0C3I913_9VIBR</name>
<dbReference type="AlphaFoldDB" id="A0A0C3I913"/>
<sequence>MTPEGSSINVTNDITALIDAIAAGEDPTQLGEDFATAAGGANGSSPQTTGAIARTGAESLANTNFETQGLEGVGFSVTQIQTILQIFQPPEPTTVPIPATSEVSTIDSPTVNEGDSVIFEVTLDQATEQETTIDFTLADVTAIGGEEGRDGVDYVNSQVLITLPDGTTQQVAVNEDGTFSVSIPVGVESFTVGLDTIDDSTYEGAETFTLSGVTQEQESPVTGTATVLDDDPKPTIIDVSLTNELNNTEVPEGEL</sequence>
<evidence type="ECO:0000313" key="2">
    <source>
        <dbReference type="Proteomes" id="UP000031977"/>
    </source>
</evidence>
<evidence type="ECO:0000313" key="1">
    <source>
        <dbReference type="EMBL" id="KIN11475.1"/>
    </source>
</evidence>
<gene>
    <name evidence="1" type="ORF">SU60_07245</name>
</gene>
<dbReference type="InterPro" id="IPR038081">
    <property type="entry name" value="CalX-like_sf"/>
</dbReference>
<protein>
    <recommendedName>
        <fullName evidence="3">RTX toxin</fullName>
    </recommendedName>
</protein>
<dbReference type="Gene3D" id="2.60.40.2030">
    <property type="match status" value="1"/>
</dbReference>
<dbReference type="Proteomes" id="UP000031977">
    <property type="component" value="Unassembled WGS sequence"/>
</dbReference>
<dbReference type="EMBL" id="JXOK01000020">
    <property type="protein sequence ID" value="KIN11475.1"/>
    <property type="molecule type" value="Genomic_DNA"/>
</dbReference>
<keyword evidence="2" id="KW-1185">Reference proteome</keyword>
<dbReference type="SUPFAM" id="SSF141072">
    <property type="entry name" value="CalX-like"/>
    <property type="match status" value="1"/>
</dbReference>
<proteinExistence type="predicted"/>